<protein>
    <submittedName>
        <fullName evidence="2">Uncharacterized protein</fullName>
    </submittedName>
</protein>
<sequence length="378" mass="43414">MDSTNPENTSLHRKFQRKKVVEVDEDSAGGQQEIEITEDKKLKEPETNTAKCHWEALYPNVKGITQTEEPQTILENKVKEKSIRPTKENKHNKFFHKKNQDKDFNISKDIDVKNQSKTGYNTPQLTTERFMELMKGTSSSKIEPKRDINEEKSKDKPIQPTAEEILEKQIKEKLESKTKRFKIAKTTIKRPEQHSNDTTNVVKTIIRAPEKVIDESQRAPPKTKSIIDKLLSGELTSKTHIKAKPKKEHTEQVLKKKPVVNKIEEKLNVDKDDNIVIKKKRTDFSFLDSPNDSNTTNFAFSLSKSTLNVEEVSPQKKFVIPFTAQPSEQIPQPTEQKKEKMQQQQNNTNPKAINLLKGKTFAKTSSLYYDDGDDVLAD</sequence>
<evidence type="ECO:0000313" key="3">
    <source>
        <dbReference type="Proteomes" id="UP000014680"/>
    </source>
</evidence>
<evidence type="ECO:0000256" key="1">
    <source>
        <dbReference type="SAM" id="MobiDB-lite"/>
    </source>
</evidence>
<feature type="region of interest" description="Disordered" evidence="1">
    <location>
        <begin position="323"/>
        <end position="354"/>
    </location>
</feature>
<feature type="region of interest" description="Disordered" evidence="1">
    <location>
        <begin position="1"/>
        <end position="41"/>
    </location>
</feature>
<dbReference type="GeneID" id="14886321"/>
<feature type="region of interest" description="Disordered" evidence="1">
    <location>
        <begin position="80"/>
        <end position="101"/>
    </location>
</feature>
<dbReference type="RefSeq" id="XP_004254249.1">
    <property type="nucleotide sequence ID" value="XM_004254201.1"/>
</dbReference>
<feature type="region of interest" description="Disordered" evidence="1">
    <location>
        <begin position="135"/>
        <end position="161"/>
    </location>
</feature>
<dbReference type="KEGG" id="eiv:EIN_097650"/>
<accession>A0A0A1U446</accession>
<dbReference type="AlphaFoldDB" id="A0A0A1U446"/>
<evidence type="ECO:0000313" key="2">
    <source>
        <dbReference type="EMBL" id="ELP87478.1"/>
    </source>
</evidence>
<dbReference type="EMBL" id="KB206860">
    <property type="protein sequence ID" value="ELP87478.1"/>
    <property type="molecule type" value="Genomic_DNA"/>
</dbReference>
<keyword evidence="3" id="KW-1185">Reference proteome</keyword>
<feature type="compositionally biased region" description="Basic and acidic residues" evidence="1">
    <location>
        <begin position="142"/>
        <end position="157"/>
    </location>
</feature>
<gene>
    <name evidence="2" type="ORF">EIN_097650</name>
</gene>
<dbReference type="Proteomes" id="UP000014680">
    <property type="component" value="Unassembled WGS sequence"/>
</dbReference>
<dbReference type="VEuPathDB" id="AmoebaDB:EIN_097650"/>
<reference evidence="2 3" key="1">
    <citation type="submission" date="2012-10" db="EMBL/GenBank/DDBJ databases">
        <authorList>
            <person name="Zafar N."/>
            <person name="Inman J."/>
            <person name="Hall N."/>
            <person name="Lorenzi H."/>
            <person name="Caler E."/>
        </authorList>
    </citation>
    <scope>NUCLEOTIDE SEQUENCE [LARGE SCALE GENOMIC DNA]</scope>
    <source>
        <strain evidence="2 3">IP1</strain>
    </source>
</reference>
<proteinExistence type="predicted"/>
<organism evidence="2 3">
    <name type="scientific">Entamoeba invadens IP1</name>
    <dbReference type="NCBI Taxonomy" id="370355"/>
    <lineage>
        <taxon>Eukaryota</taxon>
        <taxon>Amoebozoa</taxon>
        <taxon>Evosea</taxon>
        <taxon>Archamoebae</taxon>
        <taxon>Mastigamoebida</taxon>
        <taxon>Entamoebidae</taxon>
        <taxon>Entamoeba</taxon>
    </lineage>
</organism>
<name>A0A0A1U446_ENTIV</name>
<feature type="compositionally biased region" description="Basic and acidic residues" evidence="1">
    <location>
        <begin position="80"/>
        <end position="91"/>
    </location>
</feature>